<dbReference type="EMBL" id="AZIM01008131">
    <property type="protein sequence ID" value="ETE57583.1"/>
    <property type="molecule type" value="Genomic_DNA"/>
</dbReference>
<feature type="non-terminal residue" evidence="5">
    <location>
        <position position="1"/>
    </location>
</feature>
<feature type="domain" description="PI-PLC Y-box" evidence="4">
    <location>
        <begin position="33"/>
        <end position="124"/>
    </location>
</feature>
<comment type="catalytic activity">
    <reaction evidence="1">
        <text>a 1,2-diacyl-sn-glycero-3-phospho-(1D-myo-inositol-4,5-bisphosphate) + H2O = 1D-myo-inositol 1,4,5-trisphosphate + a 1,2-diacyl-sn-glycerol + H(+)</text>
        <dbReference type="Rhea" id="RHEA:33179"/>
        <dbReference type="ChEBI" id="CHEBI:15377"/>
        <dbReference type="ChEBI" id="CHEBI:15378"/>
        <dbReference type="ChEBI" id="CHEBI:17815"/>
        <dbReference type="ChEBI" id="CHEBI:58456"/>
        <dbReference type="ChEBI" id="CHEBI:203600"/>
        <dbReference type="EC" id="3.1.4.11"/>
    </reaction>
</comment>
<dbReference type="GO" id="GO:0048015">
    <property type="term" value="P:phosphatidylinositol-mediated signaling"/>
    <property type="evidence" value="ECO:0007669"/>
    <property type="project" value="TreeGrafter"/>
</dbReference>
<comment type="caution">
    <text evidence="5">The sequence shown here is derived from an EMBL/GenBank/DDBJ whole genome shotgun (WGS) entry which is preliminary data.</text>
</comment>
<dbReference type="GO" id="GO:0016042">
    <property type="term" value="P:lipid catabolic process"/>
    <property type="evidence" value="ECO:0007669"/>
    <property type="project" value="UniProtKB-KW"/>
</dbReference>
<dbReference type="OrthoDB" id="269822at2759"/>
<dbReference type="SUPFAM" id="SSF49562">
    <property type="entry name" value="C2 domain (Calcium/lipid-binding domain, CaLB)"/>
    <property type="match status" value="1"/>
</dbReference>
<dbReference type="SMART" id="SM00239">
    <property type="entry name" value="C2"/>
    <property type="match status" value="1"/>
</dbReference>
<feature type="domain" description="C2" evidence="3">
    <location>
        <begin position="93"/>
        <end position="221"/>
    </location>
</feature>
<feature type="coiled-coil region" evidence="2">
    <location>
        <begin position="216"/>
        <end position="270"/>
    </location>
</feature>
<gene>
    <name evidence="5" type="primary">PLCG1</name>
    <name evidence="5" type="ORF">L345_16698</name>
</gene>
<evidence type="ECO:0000256" key="1">
    <source>
        <dbReference type="RuleBase" id="RU361133"/>
    </source>
</evidence>
<dbReference type="PROSITE" id="PS50008">
    <property type="entry name" value="PIPLC_Y_DOMAIN"/>
    <property type="match status" value="1"/>
</dbReference>
<protein>
    <recommendedName>
        <fullName evidence="1">Phosphoinositide phospholipase C</fullName>
        <ecNumber evidence="1">3.1.4.11</ecNumber>
    </recommendedName>
</protein>
<keyword evidence="2" id="KW-0175">Coiled coil</keyword>
<evidence type="ECO:0000256" key="2">
    <source>
        <dbReference type="SAM" id="Coils"/>
    </source>
</evidence>
<keyword evidence="1" id="KW-0442">Lipid degradation</keyword>
<dbReference type="GO" id="GO:0004435">
    <property type="term" value="F:phosphatidylinositol-4,5-bisphosphate phospholipase C activity"/>
    <property type="evidence" value="ECO:0007669"/>
    <property type="project" value="UniProtKB-EC"/>
</dbReference>
<dbReference type="PANTHER" id="PTHR10336">
    <property type="entry name" value="PHOSPHOINOSITIDE-SPECIFIC PHOSPHOLIPASE C FAMILY PROTEIN"/>
    <property type="match status" value="1"/>
</dbReference>
<dbReference type="GO" id="GO:0032587">
    <property type="term" value="C:ruffle membrane"/>
    <property type="evidence" value="ECO:0007669"/>
    <property type="project" value="TreeGrafter"/>
</dbReference>
<keyword evidence="1" id="KW-0443">Lipid metabolism</keyword>
<dbReference type="PRINTS" id="PR00390">
    <property type="entry name" value="PHPHLIPASEC"/>
</dbReference>
<dbReference type="SUPFAM" id="SSF51695">
    <property type="entry name" value="PLC-like phosphodiesterases"/>
    <property type="match status" value="1"/>
</dbReference>
<dbReference type="SMART" id="SM00149">
    <property type="entry name" value="PLCYc"/>
    <property type="match status" value="1"/>
</dbReference>
<keyword evidence="6" id="KW-1185">Reference proteome</keyword>
<evidence type="ECO:0000313" key="6">
    <source>
        <dbReference type="Proteomes" id="UP000018936"/>
    </source>
</evidence>
<dbReference type="FunFam" id="3.20.20.190:FF:000007">
    <property type="entry name" value="1-phosphatidylinositol 4,5-bisphosphate phosphodiesterase gamma"/>
    <property type="match status" value="1"/>
</dbReference>
<evidence type="ECO:0000259" key="4">
    <source>
        <dbReference type="PROSITE" id="PS50008"/>
    </source>
</evidence>
<dbReference type="GO" id="GO:0010634">
    <property type="term" value="P:positive regulation of epithelial cell migration"/>
    <property type="evidence" value="ECO:0007669"/>
    <property type="project" value="TreeGrafter"/>
</dbReference>
<dbReference type="EC" id="3.1.4.11" evidence="1"/>
<keyword evidence="1" id="KW-0378">Hydrolase</keyword>
<dbReference type="InterPro" id="IPR000008">
    <property type="entry name" value="C2_dom"/>
</dbReference>
<evidence type="ECO:0000313" key="5">
    <source>
        <dbReference type="EMBL" id="ETE57583.1"/>
    </source>
</evidence>
<dbReference type="Pfam" id="PF00387">
    <property type="entry name" value="PI-PLC-Y"/>
    <property type="match status" value="1"/>
</dbReference>
<accession>V8N7F0</accession>
<dbReference type="PROSITE" id="PS50004">
    <property type="entry name" value="C2"/>
    <property type="match status" value="1"/>
</dbReference>
<dbReference type="Gene3D" id="3.20.20.190">
    <property type="entry name" value="Phosphatidylinositol (PI) phosphodiesterase"/>
    <property type="match status" value="1"/>
</dbReference>
<dbReference type="PANTHER" id="PTHR10336:SF79">
    <property type="entry name" value="1-PHOSPHATIDYLINOSITOL 4,5-BISPHOSPHATE PHOSPHODIESTERASE GAMMA"/>
    <property type="match status" value="1"/>
</dbReference>
<dbReference type="Proteomes" id="UP000018936">
    <property type="component" value="Unassembled WGS sequence"/>
</dbReference>
<dbReference type="InterPro" id="IPR001192">
    <property type="entry name" value="PI-PLC_fam"/>
</dbReference>
<dbReference type="AlphaFoldDB" id="V8N7F0"/>
<proteinExistence type="predicted"/>
<dbReference type="CDD" id="cd00275">
    <property type="entry name" value="C2_PLC_like"/>
    <property type="match status" value="1"/>
</dbReference>
<dbReference type="GO" id="GO:0051209">
    <property type="term" value="P:release of sequestered calcium ion into cytosol"/>
    <property type="evidence" value="ECO:0007669"/>
    <property type="project" value="TreeGrafter"/>
</dbReference>
<reference evidence="5 6" key="1">
    <citation type="journal article" date="2013" name="Proc. Natl. Acad. Sci. U.S.A.">
        <title>The king cobra genome reveals dynamic gene evolution and adaptation in the snake venom system.</title>
        <authorList>
            <person name="Vonk F.J."/>
            <person name="Casewell N.R."/>
            <person name="Henkel C.V."/>
            <person name="Heimberg A.M."/>
            <person name="Jansen H.J."/>
            <person name="McCleary R.J."/>
            <person name="Kerkkamp H.M."/>
            <person name="Vos R.A."/>
            <person name="Guerreiro I."/>
            <person name="Calvete J.J."/>
            <person name="Wuster W."/>
            <person name="Woods A.E."/>
            <person name="Logan J.M."/>
            <person name="Harrison R.A."/>
            <person name="Castoe T.A."/>
            <person name="de Koning A.P."/>
            <person name="Pollock D.D."/>
            <person name="Yandell M."/>
            <person name="Calderon D."/>
            <person name="Renjifo C."/>
            <person name="Currier R.B."/>
            <person name="Salgado D."/>
            <person name="Pla D."/>
            <person name="Sanz L."/>
            <person name="Hyder A.S."/>
            <person name="Ribeiro J.M."/>
            <person name="Arntzen J.W."/>
            <person name="van den Thillart G.E."/>
            <person name="Boetzer M."/>
            <person name="Pirovano W."/>
            <person name="Dirks R.P."/>
            <person name="Spaink H.P."/>
            <person name="Duboule D."/>
            <person name="McGlinn E."/>
            <person name="Kini R.M."/>
            <person name="Richardson M.K."/>
        </authorList>
    </citation>
    <scope>NUCLEOTIDE SEQUENCE</scope>
    <source>
        <tissue evidence="5">Blood</tissue>
    </source>
</reference>
<dbReference type="GO" id="GO:0046488">
    <property type="term" value="P:phosphatidylinositol metabolic process"/>
    <property type="evidence" value="ECO:0007669"/>
    <property type="project" value="TreeGrafter"/>
</dbReference>
<evidence type="ECO:0000259" key="3">
    <source>
        <dbReference type="PROSITE" id="PS50004"/>
    </source>
</evidence>
<dbReference type="InterPro" id="IPR035892">
    <property type="entry name" value="C2_domain_sf"/>
</dbReference>
<dbReference type="InterPro" id="IPR017946">
    <property type="entry name" value="PLC-like_Pdiesterase_TIM-brl"/>
</dbReference>
<sequence length="274" mass="31863">MLSRLPLIGICLSRVQMQEGKIMERRKKIALELSELVVYCRPVPFDEEKIGTEKACYRDMSSFPETKAEKYANRSKGKKFLQYNRRQLSRVYPKGQRLDSSNYDPLPMWICGSQLVALNFQTPGARHLPKNGRSIVCPFVEVEVCGSEFDNSKNKTDVVADNVLNPLWLLKQFIFDINNPQFAFLRFVVYEEDMFSDPNFLAQATFPVKSLKTEDDENLYSSIQQLRDRANELSNQVSNLEHSNNCDARYQQRLDELRLAQEQLMELTEARNRK</sequence>
<organism evidence="5 6">
    <name type="scientific">Ophiophagus hannah</name>
    <name type="common">King cobra</name>
    <name type="synonym">Naja hannah</name>
    <dbReference type="NCBI Taxonomy" id="8665"/>
    <lineage>
        <taxon>Eukaryota</taxon>
        <taxon>Metazoa</taxon>
        <taxon>Chordata</taxon>
        <taxon>Craniata</taxon>
        <taxon>Vertebrata</taxon>
        <taxon>Euteleostomi</taxon>
        <taxon>Lepidosauria</taxon>
        <taxon>Squamata</taxon>
        <taxon>Bifurcata</taxon>
        <taxon>Unidentata</taxon>
        <taxon>Episquamata</taxon>
        <taxon>Toxicofera</taxon>
        <taxon>Serpentes</taxon>
        <taxon>Colubroidea</taxon>
        <taxon>Elapidae</taxon>
        <taxon>Elapinae</taxon>
        <taxon>Ophiophagus</taxon>
    </lineage>
</organism>
<dbReference type="InterPro" id="IPR001711">
    <property type="entry name" value="PLipase_C_Pinositol-sp_Y"/>
</dbReference>
<dbReference type="Gene3D" id="2.60.40.150">
    <property type="entry name" value="C2 domain"/>
    <property type="match status" value="1"/>
</dbReference>
<name>V8N7F0_OPHHA</name>